<organism evidence="2 3">
    <name type="scientific">Deinococcus lacus</name>
    <dbReference type="NCBI Taxonomy" id="392561"/>
    <lineage>
        <taxon>Bacteria</taxon>
        <taxon>Thermotogati</taxon>
        <taxon>Deinococcota</taxon>
        <taxon>Deinococci</taxon>
        <taxon>Deinococcales</taxon>
        <taxon>Deinococcaceae</taxon>
        <taxon>Deinococcus</taxon>
    </lineage>
</organism>
<accession>A0ABW1YHR1</accession>
<dbReference type="Proteomes" id="UP001596297">
    <property type="component" value="Unassembled WGS sequence"/>
</dbReference>
<dbReference type="EMBL" id="JBHSWD010000001">
    <property type="protein sequence ID" value="MFC6592399.1"/>
    <property type="molecule type" value="Genomic_DNA"/>
</dbReference>
<evidence type="ECO:0000256" key="1">
    <source>
        <dbReference type="SAM" id="MobiDB-lite"/>
    </source>
</evidence>
<proteinExistence type="predicted"/>
<protein>
    <submittedName>
        <fullName evidence="2">Uncharacterized protein</fullName>
    </submittedName>
</protein>
<evidence type="ECO:0000313" key="2">
    <source>
        <dbReference type="EMBL" id="MFC6592399.1"/>
    </source>
</evidence>
<feature type="compositionally biased region" description="Polar residues" evidence="1">
    <location>
        <begin position="1"/>
        <end position="13"/>
    </location>
</feature>
<comment type="caution">
    <text evidence="2">The sequence shown here is derived from an EMBL/GenBank/DDBJ whole genome shotgun (WGS) entry which is preliminary data.</text>
</comment>
<keyword evidence="3" id="KW-1185">Reference proteome</keyword>
<reference evidence="3" key="1">
    <citation type="journal article" date="2019" name="Int. J. Syst. Evol. Microbiol.">
        <title>The Global Catalogue of Microorganisms (GCM) 10K type strain sequencing project: providing services to taxonomists for standard genome sequencing and annotation.</title>
        <authorList>
            <consortium name="The Broad Institute Genomics Platform"/>
            <consortium name="The Broad Institute Genome Sequencing Center for Infectious Disease"/>
            <person name="Wu L."/>
            <person name="Ma J."/>
        </authorList>
    </citation>
    <scope>NUCLEOTIDE SEQUENCE [LARGE SCALE GENOMIC DNA]</scope>
    <source>
        <strain evidence="3">CGMCC 1.15772</strain>
    </source>
</reference>
<evidence type="ECO:0000313" key="3">
    <source>
        <dbReference type="Proteomes" id="UP001596297"/>
    </source>
</evidence>
<dbReference type="RefSeq" id="WP_380083424.1">
    <property type="nucleotide sequence ID" value="NZ_JBHSWD010000001.1"/>
</dbReference>
<sequence>MTAQLEFNNQEQLSLRDPNLTPEEAARKAVELGWYGTFRRALQAVKMARGELAPERQVVRDGATYTRTL</sequence>
<feature type="region of interest" description="Disordered" evidence="1">
    <location>
        <begin position="1"/>
        <end position="22"/>
    </location>
</feature>
<gene>
    <name evidence="2" type="ORF">ACFP81_10610</name>
</gene>
<name>A0ABW1YHR1_9DEIO</name>